<dbReference type="AlphaFoldDB" id="A0A261RYA2"/>
<evidence type="ECO:0000313" key="3">
    <source>
        <dbReference type="Proteomes" id="UP000217005"/>
    </source>
</evidence>
<accession>A0A261RYA2</accession>
<organism evidence="2 3">
    <name type="scientific">Bordetella genomosp. 1</name>
    <dbReference type="NCBI Taxonomy" id="1395607"/>
    <lineage>
        <taxon>Bacteria</taxon>
        <taxon>Pseudomonadati</taxon>
        <taxon>Pseudomonadota</taxon>
        <taxon>Betaproteobacteria</taxon>
        <taxon>Burkholderiales</taxon>
        <taxon>Alcaligenaceae</taxon>
        <taxon>Bordetella</taxon>
    </lineage>
</organism>
<feature type="chain" id="PRO_5012040098" description="WG repeat-containing protein" evidence="1">
    <location>
        <begin position="26"/>
        <end position="966"/>
    </location>
</feature>
<sequence>MSKFSSPLRLTLLALALQGFGSGAAAEMVGLPNCAAPADYVADDPMPASHVNACIRNLSERRAAVLLPSALEEIERVPTDASLGRHAWGFLDENGRLAIVPRFEEARDFRNGRAAVKRRGKWGFIDTRGKFAVPARFDAVEDFVSSGLALVHEKGVRKLIDRDGRQVGAAFDHTVQEVMLRDGLPAQVNVIYHQELRSDDGVRQYGDSAIQLHKTLGPGLIVGSNEEGRYGVLEDEGLDWKIQPTYHEIEVTDGAPLALAVAEEEVVLIDRKGTEIGRGRGFERIHRIDRSNFWSAQLPEYKGWVVIDGEGRERVTLKEKDAQQTAVQGAFLIYPDGDVLKALVPGQESALTLGAKGSLEVADEIDGYVVFRDTASGRYSLLTPKGTWMHGDQAPAWMTELGHAEVRAGRLWLRDGGQRLLNIVDADGHLLMDEATMKASADLLLVKLPFSDPQAPVAMSRASHCQCESGPALLLADGTLVTDPSWHEVNVLEPDDDYGPPAAPVAADQVRFAATTDAGVVLLDARGKPMSLPPQKHIGLFDHGYAYALQDDQVQLIDRDGKIHALPENFALEPIGAGMARYVRDAAADARWGLYDLRAGQEVMSPQLAWVRPFVDGKAVAALAPGRVGVIDAQGNWHIPADYAGIERVNGGLWLVQQAQDTPVDPDAEDAEPPLVKLVDAEGKDVLGWQPGLGASERQDDGLIVLHAGSQRWLVGADGAEPIALGNGYYTRAGRWMQISRQPEFGYLDAQGGWQLRTETPGTPFSGQPARAVMPLGYANEPRLIDGAGKTVATLPPGDWQASADGKWLINQRLDDDGEPEIQYADTNGKVLHTLEGYGTTPSEDVVVLKDRDNLARAVALKPGTPVPPVAYRYLGERHDGLALANAGDSVGYLDARGIFAIAPAYVAASPFSGQRAVVSTDAQSMLIDTQGRVLARAGLQCGIRVLYGATGERLWPLTLPASCQP</sequence>
<evidence type="ECO:0000313" key="2">
    <source>
        <dbReference type="EMBL" id="OZI29253.1"/>
    </source>
</evidence>
<dbReference type="PANTHER" id="PTHR37841:SF1">
    <property type="entry name" value="DUF3298 DOMAIN-CONTAINING PROTEIN"/>
    <property type="match status" value="1"/>
</dbReference>
<feature type="signal peptide" evidence="1">
    <location>
        <begin position="1"/>
        <end position="25"/>
    </location>
</feature>
<comment type="caution">
    <text evidence="2">The sequence shown here is derived from an EMBL/GenBank/DDBJ whole genome shotgun (WGS) entry which is preliminary data.</text>
</comment>
<dbReference type="PANTHER" id="PTHR37841">
    <property type="entry name" value="GLR2918 PROTEIN"/>
    <property type="match status" value="1"/>
</dbReference>
<dbReference type="Pfam" id="PF14903">
    <property type="entry name" value="WG_beta_rep"/>
    <property type="match status" value="1"/>
</dbReference>
<dbReference type="Proteomes" id="UP000217005">
    <property type="component" value="Unassembled WGS sequence"/>
</dbReference>
<gene>
    <name evidence="2" type="ORF">CEG14_21780</name>
</gene>
<keyword evidence="1" id="KW-0732">Signal</keyword>
<dbReference type="RefSeq" id="WP_094828491.1">
    <property type="nucleotide sequence ID" value="NZ_NEVL01000005.1"/>
</dbReference>
<dbReference type="InterPro" id="IPR032774">
    <property type="entry name" value="WG_beta_rep"/>
</dbReference>
<evidence type="ECO:0008006" key="4">
    <source>
        <dbReference type="Google" id="ProtNLM"/>
    </source>
</evidence>
<proteinExistence type="predicted"/>
<dbReference type="OrthoDB" id="5380961at2"/>
<reference evidence="2 3" key="1">
    <citation type="submission" date="2017-05" db="EMBL/GenBank/DDBJ databases">
        <title>Complete and WGS of Bordetella genogroups.</title>
        <authorList>
            <person name="Spilker T."/>
            <person name="LiPuma J."/>
        </authorList>
    </citation>
    <scope>NUCLEOTIDE SEQUENCE [LARGE SCALE GENOMIC DNA]</scope>
    <source>
        <strain evidence="2 3">AU17610</strain>
    </source>
</reference>
<evidence type="ECO:0000256" key="1">
    <source>
        <dbReference type="SAM" id="SignalP"/>
    </source>
</evidence>
<protein>
    <recommendedName>
        <fullName evidence="4">WG repeat-containing protein</fullName>
    </recommendedName>
</protein>
<dbReference type="EMBL" id="NEVL01000005">
    <property type="protein sequence ID" value="OZI29253.1"/>
    <property type="molecule type" value="Genomic_DNA"/>
</dbReference>
<name>A0A261RYA2_9BORD</name>